<evidence type="ECO:0000256" key="2">
    <source>
        <dbReference type="SAM" id="Phobius"/>
    </source>
</evidence>
<feature type="compositionally biased region" description="Basic residues" evidence="1">
    <location>
        <begin position="1"/>
        <end position="15"/>
    </location>
</feature>
<dbReference type="AlphaFoldDB" id="A0A6A6HCE3"/>
<dbReference type="Proteomes" id="UP000800092">
    <property type="component" value="Unassembled WGS sequence"/>
</dbReference>
<feature type="compositionally biased region" description="Pro residues" evidence="1">
    <location>
        <begin position="505"/>
        <end position="515"/>
    </location>
</feature>
<accession>A0A6A6HCE3</accession>
<feature type="compositionally biased region" description="Low complexity" evidence="1">
    <location>
        <begin position="642"/>
        <end position="651"/>
    </location>
</feature>
<feature type="transmembrane region" description="Helical" evidence="2">
    <location>
        <begin position="73"/>
        <end position="91"/>
    </location>
</feature>
<keyword evidence="2" id="KW-1133">Transmembrane helix</keyword>
<sequence length="702" mass="76042">MNRHHHLHNAFHLMRRSPSDTETEASANILAALQSPAPSLARRAPQSTSSGSCNPDENSSCQKASTSSSTLPIVLGVVIPLVCLILVLIYFHRRLTKKQRLEDLNDKHGSLDFGLGEVGRTQKGKKGNNGKSMPEMTISETEKSLRRGRGMSMDLGNPYLMPGNLNGSRESIHSMSRSIRDQHDPYRPVNLLKETNEYSSYPNSVRLKPENGSIMTASSGGYGDTGSPVDAPHQNLLKNAQRMSRSHPPRSGSIPPVIESPQPPPAAASKDTHSYIAYTPPQSPRVAPPPQTDAVEQTESADTVGQAIDHAPTKTPSKMNSLASDAPSSSAKDSGYSSATTSMSEQKTRSPPYVDPSGEDYGASFTVTPPSPPRDDSRLTQEDIRRSRHSIDGALDLADEPAAALGMYFAEQGNRPISMGLRPLPPEDMLEDQDPEQRANRIRSFYKEYFDDSRPGPAAAPQHGGYYEDFGEEYLDGAVFDPASGQFVVSRTAPFAQPMGRRAMTPPPRGPPRAPRGPMSRGSANSDGRLGPRDVPPPKKRLPPPAPLTTLPTPHKLKEDSHIFSAIDFAPPTSFRDKQLGRPDSPLGVPRPYSPAVSAHSPLASSFDDLSAMPSPHMLRKSGTFTALDFAPPPRFRNAETSSDSGSIRSNRSGISAMQQNAIRQGAYRVSRIPKGMVTTKDDLAGQLKPTWDLRGPAHGLM</sequence>
<feature type="region of interest" description="Disordered" evidence="1">
    <location>
        <begin position="201"/>
        <end position="387"/>
    </location>
</feature>
<keyword evidence="4" id="KW-1185">Reference proteome</keyword>
<dbReference type="EMBL" id="ML991793">
    <property type="protein sequence ID" value="KAF2235153.1"/>
    <property type="molecule type" value="Genomic_DNA"/>
</dbReference>
<feature type="compositionally biased region" description="Basic and acidic residues" evidence="1">
    <location>
        <begin position="373"/>
        <end position="387"/>
    </location>
</feature>
<dbReference type="PANTHER" id="PTHR42088">
    <property type="entry name" value="YALI0F10131P"/>
    <property type="match status" value="1"/>
</dbReference>
<evidence type="ECO:0000313" key="3">
    <source>
        <dbReference type="EMBL" id="KAF2235153.1"/>
    </source>
</evidence>
<proteinExistence type="predicted"/>
<evidence type="ECO:0000313" key="4">
    <source>
        <dbReference type="Proteomes" id="UP000800092"/>
    </source>
</evidence>
<feature type="region of interest" description="Disordered" evidence="1">
    <location>
        <begin position="1"/>
        <end position="64"/>
    </location>
</feature>
<keyword evidence="2" id="KW-0472">Membrane</keyword>
<feature type="compositionally biased region" description="Low complexity" evidence="1">
    <location>
        <begin position="30"/>
        <end position="41"/>
    </location>
</feature>
<feature type="compositionally biased region" description="Low complexity" evidence="1">
    <location>
        <begin position="321"/>
        <end position="339"/>
    </location>
</feature>
<reference evidence="3" key="1">
    <citation type="journal article" date="2020" name="Stud. Mycol.">
        <title>101 Dothideomycetes genomes: a test case for predicting lifestyles and emergence of pathogens.</title>
        <authorList>
            <person name="Haridas S."/>
            <person name="Albert R."/>
            <person name="Binder M."/>
            <person name="Bloem J."/>
            <person name="Labutti K."/>
            <person name="Salamov A."/>
            <person name="Andreopoulos B."/>
            <person name="Baker S."/>
            <person name="Barry K."/>
            <person name="Bills G."/>
            <person name="Bluhm B."/>
            <person name="Cannon C."/>
            <person name="Castanera R."/>
            <person name="Culley D."/>
            <person name="Daum C."/>
            <person name="Ezra D."/>
            <person name="Gonzalez J."/>
            <person name="Henrissat B."/>
            <person name="Kuo A."/>
            <person name="Liang C."/>
            <person name="Lipzen A."/>
            <person name="Lutzoni F."/>
            <person name="Magnuson J."/>
            <person name="Mondo S."/>
            <person name="Nolan M."/>
            <person name="Ohm R."/>
            <person name="Pangilinan J."/>
            <person name="Park H.-J."/>
            <person name="Ramirez L."/>
            <person name="Alfaro M."/>
            <person name="Sun H."/>
            <person name="Tritt A."/>
            <person name="Yoshinaga Y."/>
            <person name="Zwiers L.-H."/>
            <person name="Turgeon B."/>
            <person name="Goodwin S."/>
            <person name="Spatafora J."/>
            <person name="Crous P."/>
            <person name="Grigoriev I."/>
        </authorList>
    </citation>
    <scope>NUCLEOTIDE SEQUENCE</scope>
    <source>
        <strain evidence="3">Tuck. ex Michener</strain>
    </source>
</reference>
<evidence type="ECO:0000256" key="1">
    <source>
        <dbReference type="SAM" id="MobiDB-lite"/>
    </source>
</evidence>
<organism evidence="3 4">
    <name type="scientific">Viridothelium virens</name>
    <name type="common">Speckled blister lichen</name>
    <name type="synonym">Trypethelium virens</name>
    <dbReference type="NCBI Taxonomy" id="1048519"/>
    <lineage>
        <taxon>Eukaryota</taxon>
        <taxon>Fungi</taxon>
        <taxon>Dikarya</taxon>
        <taxon>Ascomycota</taxon>
        <taxon>Pezizomycotina</taxon>
        <taxon>Dothideomycetes</taxon>
        <taxon>Dothideomycetes incertae sedis</taxon>
        <taxon>Trypetheliales</taxon>
        <taxon>Trypetheliaceae</taxon>
        <taxon>Viridothelium</taxon>
    </lineage>
</organism>
<feature type="compositionally biased region" description="Polar residues" evidence="1">
    <location>
        <begin position="45"/>
        <end position="58"/>
    </location>
</feature>
<feature type="region of interest" description="Disordered" evidence="1">
    <location>
        <begin position="115"/>
        <end position="137"/>
    </location>
</feature>
<feature type="region of interest" description="Disordered" evidence="1">
    <location>
        <begin position="630"/>
        <end position="651"/>
    </location>
</feature>
<dbReference type="PANTHER" id="PTHR42088:SF1">
    <property type="entry name" value="YALI0F10131P"/>
    <property type="match status" value="1"/>
</dbReference>
<gene>
    <name evidence="3" type="ORF">EV356DRAFT_129095</name>
</gene>
<feature type="region of interest" description="Disordered" evidence="1">
    <location>
        <begin position="493"/>
        <end position="555"/>
    </location>
</feature>
<keyword evidence="2" id="KW-0812">Transmembrane</keyword>
<dbReference type="OrthoDB" id="5417135at2759"/>
<feature type="compositionally biased region" description="Pro residues" evidence="1">
    <location>
        <begin position="281"/>
        <end position="291"/>
    </location>
</feature>
<protein>
    <submittedName>
        <fullName evidence="3">Uncharacterized protein</fullName>
    </submittedName>
</protein>
<name>A0A6A6HCE3_VIRVR</name>
<feature type="compositionally biased region" description="Polar residues" evidence="1">
    <location>
        <begin position="294"/>
        <end position="303"/>
    </location>
</feature>